<evidence type="ECO:0000313" key="1">
    <source>
        <dbReference type="EMBL" id="KAJ7321549.1"/>
    </source>
</evidence>
<protein>
    <submittedName>
        <fullName evidence="1">Uncharacterized protein</fullName>
    </submittedName>
</protein>
<dbReference type="Proteomes" id="UP001218218">
    <property type="component" value="Unassembled WGS sequence"/>
</dbReference>
<proteinExistence type="predicted"/>
<accession>A0AAD7EG05</accession>
<name>A0AAD7EG05_9AGAR</name>
<dbReference type="AlphaFoldDB" id="A0AAD7EG05"/>
<dbReference type="EMBL" id="JARIHO010000050">
    <property type="protein sequence ID" value="KAJ7321549.1"/>
    <property type="molecule type" value="Genomic_DNA"/>
</dbReference>
<reference evidence="1" key="1">
    <citation type="submission" date="2023-03" db="EMBL/GenBank/DDBJ databases">
        <title>Massive genome expansion in bonnet fungi (Mycena s.s.) driven by repeated elements and novel gene families across ecological guilds.</title>
        <authorList>
            <consortium name="Lawrence Berkeley National Laboratory"/>
            <person name="Harder C.B."/>
            <person name="Miyauchi S."/>
            <person name="Viragh M."/>
            <person name="Kuo A."/>
            <person name="Thoen E."/>
            <person name="Andreopoulos B."/>
            <person name="Lu D."/>
            <person name="Skrede I."/>
            <person name="Drula E."/>
            <person name="Henrissat B."/>
            <person name="Morin E."/>
            <person name="Kohler A."/>
            <person name="Barry K."/>
            <person name="LaButti K."/>
            <person name="Morin E."/>
            <person name="Salamov A."/>
            <person name="Lipzen A."/>
            <person name="Mereny Z."/>
            <person name="Hegedus B."/>
            <person name="Baldrian P."/>
            <person name="Stursova M."/>
            <person name="Weitz H."/>
            <person name="Taylor A."/>
            <person name="Grigoriev I.V."/>
            <person name="Nagy L.G."/>
            <person name="Martin F."/>
            <person name="Kauserud H."/>
        </authorList>
    </citation>
    <scope>NUCLEOTIDE SEQUENCE</scope>
    <source>
        <strain evidence="1">CBHHK002</strain>
    </source>
</reference>
<evidence type="ECO:0000313" key="2">
    <source>
        <dbReference type="Proteomes" id="UP001218218"/>
    </source>
</evidence>
<organism evidence="1 2">
    <name type="scientific">Mycena albidolilacea</name>
    <dbReference type="NCBI Taxonomy" id="1033008"/>
    <lineage>
        <taxon>Eukaryota</taxon>
        <taxon>Fungi</taxon>
        <taxon>Dikarya</taxon>
        <taxon>Basidiomycota</taxon>
        <taxon>Agaricomycotina</taxon>
        <taxon>Agaricomycetes</taxon>
        <taxon>Agaricomycetidae</taxon>
        <taxon>Agaricales</taxon>
        <taxon>Marasmiineae</taxon>
        <taxon>Mycenaceae</taxon>
        <taxon>Mycena</taxon>
    </lineage>
</organism>
<keyword evidence="2" id="KW-1185">Reference proteome</keyword>
<gene>
    <name evidence="1" type="ORF">DFH08DRAFT_712755</name>
</gene>
<comment type="caution">
    <text evidence="1">The sequence shown here is derived from an EMBL/GenBank/DDBJ whole genome shotgun (WGS) entry which is preliminary data.</text>
</comment>
<sequence length="124" mass="14500">LQYRAAMDSFVARDRDLHPLRLSDEDWKAIGLVAKWLEIFRNATTQMSTTKMIPMISTTHIVFHGLQQSIRDNIQLLLDEIAPEIEDGLISAYLKLSDYYTKFVESPYYTWAARALSFKFYIFL</sequence>
<feature type="non-terminal residue" evidence="1">
    <location>
        <position position="1"/>
    </location>
</feature>